<reference evidence="9 10" key="1">
    <citation type="submission" date="2018-08" db="EMBL/GenBank/DDBJ databases">
        <title>Draft genome of the lignicolous fungus Coniochaeta pulveracea.</title>
        <authorList>
            <person name="Borstlap C.J."/>
            <person name="De Witt R.N."/>
            <person name="Botha A."/>
            <person name="Volschenk H."/>
        </authorList>
    </citation>
    <scope>NUCLEOTIDE SEQUENCE [LARGE SCALE GENOMIC DNA]</scope>
    <source>
        <strain evidence="9 10">CAB683</strain>
    </source>
</reference>
<gene>
    <name evidence="9" type="ORF">DL546_000582</name>
</gene>
<dbReference type="AlphaFoldDB" id="A0A420XW94"/>
<keyword evidence="10" id="KW-1185">Reference proteome</keyword>
<dbReference type="SUPFAM" id="SSF51197">
    <property type="entry name" value="Clavaminate synthase-like"/>
    <property type="match status" value="1"/>
</dbReference>
<evidence type="ECO:0000256" key="7">
    <source>
        <dbReference type="SAM" id="MobiDB-lite"/>
    </source>
</evidence>
<sequence>MAPSAIETVTVPVIAPSAAKLKQFGAYKEIASYKVDEVKEKQGKDGRTPAKYPNYLPTWNPDQKYPPLTPFEHYEHGKDADPSFRDLLPQGVAKTTELTPTIGTEVRGVQLSQLTDAGKDQLALYVAQRKVVAFRDQDLADLPIDQALKWGGYFGRHHIHPTSGSPEGFPEIHLVHRGADDTFAKEFFATRTTSVAHHSDVSYEAQPPGTTFLILLEGPTSGGDTLFTDTVEAYNRLSPLFQERLHGLKATHSGIEQVNAAVARGSIKRREPVVNEHPIVRTHPATGEKALYVNPQFTRDIVGLKKEESDALLKFLYDHLAYSSDLQARVKWEPGTVVVWDNRVALHSALVDWKDGQRRHLARITPQAERPYETPFKA</sequence>
<dbReference type="Gene3D" id="3.60.130.10">
    <property type="entry name" value="Clavaminate synthase-like"/>
    <property type="match status" value="1"/>
</dbReference>
<feature type="domain" description="TauD/TfdA-like" evidence="8">
    <location>
        <begin position="95"/>
        <end position="365"/>
    </location>
</feature>
<evidence type="ECO:0000256" key="2">
    <source>
        <dbReference type="ARBA" id="ARBA00005896"/>
    </source>
</evidence>
<evidence type="ECO:0000256" key="4">
    <source>
        <dbReference type="ARBA" id="ARBA00022964"/>
    </source>
</evidence>
<evidence type="ECO:0000256" key="6">
    <source>
        <dbReference type="ARBA" id="ARBA00023004"/>
    </source>
</evidence>
<keyword evidence="3" id="KW-0479">Metal-binding</keyword>
<dbReference type="InterPro" id="IPR042098">
    <property type="entry name" value="TauD-like_sf"/>
</dbReference>
<dbReference type="Pfam" id="PF02668">
    <property type="entry name" value="TauD"/>
    <property type="match status" value="1"/>
</dbReference>
<dbReference type="PANTHER" id="PTHR30468:SF1">
    <property type="entry name" value="ALPHA-KETOGLUTARATE-DEPENDENT SULFONATE DIOXYGENASE"/>
    <property type="match status" value="1"/>
</dbReference>
<organism evidence="9 10">
    <name type="scientific">Coniochaeta pulveracea</name>
    <dbReference type="NCBI Taxonomy" id="177199"/>
    <lineage>
        <taxon>Eukaryota</taxon>
        <taxon>Fungi</taxon>
        <taxon>Dikarya</taxon>
        <taxon>Ascomycota</taxon>
        <taxon>Pezizomycotina</taxon>
        <taxon>Sordariomycetes</taxon>
        <taxon>Sordariomycetidae</taxon>
        <taxon>Coniochaetales</taxon>
        <taxon>Coniochaetaceae</taxon>
        <taxon>Coniochaeta</taxon>
    </lineage>
</organism>
<comment type="similarity">
    <text evidence="2">Belongs to the TfdA dioxygenase family.</text>
</comment>
<keyword evidence="5" id="KW-0560">Oxidoreductase</keyword>
<evidence type="ECO:0000313" key="9">
    <source>
        <dbReference type="EMBL" id="RKU39820.1"/>
    </source>
</evidence>
<proteinExistence type="inferred from homology"/>
<keyword evidence="6" id="KW-0408">Iron</keyword>
<feature type="compositionally biased region" description="Basic and acidic residues" evidence="7">
    <location>
        <begin position="39"/>
        <end position="48"/>
    </location>
</feature>
<feature type="region of interest" description="Disordered" evidence="7">
    <location>
        <begin position="39"/>
        <end position="59"/>
    </location>
</feature>
<protein>
    <recommendedName>
        <fullName evidence="8">TauD/TfdA-like domain-containing protein</fullName>
    </recommendedName>
</protein>
<dbReference type="InterPro" id="IPR003819">
    <property type="entry name" value="TauD/TfdA-like"/>
</dbReference>
<dbReference type="OrthoDB" id="10257314at2759"/>
<evidence type="ECO:0000256" key="5">
    <source>
        <dbReference type="ARBA" id="ARBA00023002"/>
    </source>
</evidence>
<dbReference type="STRING" id="177199.A0A420XW94"/>
<dbReference type="EMBL" id="QVQW01000143">
    <property type="protein sequence ID" value="RKU39820.1"/>
    <property type="molecule type" value="Genomic_DNA"/>
</dbReference>
<dbReference type="GO" id="GO:0046872">
    <property type="term" value="F:metal ion binding"/>
    <property type="evidence" value="ECO:0007669"/>
    <property type="project" value="UniProtKB-KW"/>
</dbReference>
<keyword evidence="4" id="KW-0223">Dioxygenase</keyword>
<evidence type="ECO:0000256" key="3">
    <source>
        <dbReference type="ARBA" id="ARBA00022723"/>
    </source>
</evidence>
<accession>A0A420XW94</accession>
<comment type="caution">
    <text evidence="9">The sequence shown here is derived from an EMBL/GenBank/DDBJ whole genome shotgun (WGS) entry which is preliminary data.</text>
</comment>
<dbReference type="GO" id="GO:0016706">
    <property type="term" value="F:2-oxoglutarate-dependent dioxygenase activity"/>
    <property type="evidence" value="ECO:0007669"/>
    <property type="project" value="TreeGrafter"/>
</dbReference>
<dbReference type="Proteomes" id="UP000275385">
    <property type="component" value="Unassembled WGS sequence"/>
</dbReference>
<dbReference type="FunFam" id="3.60.130.10:FF:000003">
    <property type="entry name" value="Alpha-ketoglutarate-dependent taurine dioxygenase"/>
    <property type="match status" value="1"/>
</dbReference>
<dbReference type="InterPro" id="IPR051323">
    <property type="entry name" value="AtsK-like"/>
</dbReference>
<comment type="cofactor">
    <cofactor evidence="1">
        <name>Fe(2+)</name>
        <dbReference type="ChEBI" id="CHEBI:29033"/>
    </cofactor>
</comment>
<name>A0A420XW94_9PEZI</name>
<evidence type="ECO:0000313" key="10">
    <source>
        <dbReference type="Proteomes" id="UP000275385"/>
    </source>
</evidence>
<evidence type="ECO:0000259" key="8">
    <source>
        <dbReference type="Pfam" id="PF02668"/>
    </source>
</evidence>
<dbReference type="PANTHER" id="PTHR30468">
    <property type="entry name" value="ALPHA-KETOGLUTARATE-DEPENDENT SULFONATE DIOXYGENASE"/>
    <property type="match status" value="1"/>
</dbReference>
<dbReference type="GO" id="GO:0005737">
    <property type="term" value="C:cytoplasm"/>
    <property type="evidence" value="ECO:0007669"/>
    <property type="project" value="TreeGrafter"/>
</dbReference>
<evidence type="ECO:0000256" key="1">
    <source>
        <dbReference type="ARBA" id="ARBA00001954"/>
    </source>
</evidence>